<feature type="compositionally biased region" description="Low complexity" evidence="1">
    <location>
        <begin position="19"/>
        <end position="45"/>
    </location>
</feature>
<evidence type="ECO:0000313" key="2">
    <source>
        <dbReference type="EMBL" id="KAK7692940.1"/>
    </source>
</evidence>
<feature type="region of interest" description="Disordered" evidence="1">
    <location>
        <begin position="83"/>
        <end position="108"/>
    </location>
</feature>
<name>A0AAW0GI21_9APHY</name>
<proteinExistence type="predicted"/>
<dbReference type="AlphaFoldDB" id="A0AAW0GI21"/>
<evidence type="ECO:0000313" key="3">
    <source>
        <dbReference type="Proteomes" id="UP001385951"/>
    </source>
</evidence>
<feature type="region of interest" description="Disordered" evidence="1">
    <location>
        <begin position="1"/>
        <end position="59"/>
    </location>
</feature>
<accession>A0AAW0GI21</accession>
<dbReference type="Proteomes" id="UP001385951">
    <property type="component" value="Unassembled WGS sequence"/>
</dbReference>
<dbReference type="EMBL" id="JASBNA010000004">
    <property type="protein sequence ID" value="KAK7692940.1"/>
    <property type="molecule type" value="Genomic_DNA"/>
</dbReference>
<feature type="compositionally biased region" description="Pro residues" evidence="1">
    <location>
        <begin position="46"/>
        <end position="56"/>
    </location>
</feature>
<protein>
    <submittedName>
        <fullName evidence="2">Uncharacterized protein</fullName>
    </submittedName>
</protein>
<comment type="caution">
    <text evidence="2">The sequence shown here is derived from an EMBL/GenBank/DDBJ whole genome shotgun (WGS) entry which is preliminary data.</text>
</comment>
<sequence length="232" mass="25385">MGPMTLKPSPLNLARRRWAPSPSRSRQNTVSRSTSRSLTVRAVRSPSPPPRFPPPLISMGSMPLYKARARLLHQPSVASASIGYFSGDSDDEEQWPHSSEDDDMEPYHADDGVKLEYAESEHTFDNNAPSNFDMVDADSERIVERLIALPGSSSPSSLGDSRSPRSQSPRLPSPDYSPGLAWKRTVLLPTDEPCNIPKAVKPPIAIPPFPPASPTKLIYAGWDTSSSDIDPI</sequence>
<feature type="compositionally biased region" description="Basic and acidic residues" evidence="1">
    <location>
        <begin position="94"/>
        <end position="108"/>
    </location>
</feature>
<gene>
    <name evidence="2" type="ORF">QCA50_004581</name>
</gene>
<reference evidence="2 3" key="1">
    <citation type="submission" date="2022-09" db="EMBL/GenBank/DDBJ databases">
        <authorList>
            <person name="Palmer J.M."/>
        </authorList>
    </citation>
    <scope>NUCLEOTIDE SEQUENCE [LARGE SCALE GENOMIC DNA]</scope>
    <source>
        <strain evidence="2 3">DSM 7382</strain>
    </source>
</reference>
<evidence type="ECO:0000256" key="1">
    <source>
        <dbReference type="SAM" id="MobiDB-lite"/>
    </source>
</evidence>
<feature type="region of interest" description="Disordered" evidence="1">
    <location>
        <begin position="147"/>
        <end position="180"/>
    </location>
</feature>
<feature type="compositionally biased region" description="Low complexity" evidence="1">
    <location>
        <begin position="149"/>
        <end position="174"/>
    </location>
</feature>
<keyword evidence="3" id="KW-1185">Reference proteome</keyword>
<organism evidence="2 3">
    <name type="scientific">Cerrena zonata</name>
    <dbReference type="NCBI Taxonomy" id="2478898"/>
    <lineage>
        <taxon>Eukaryota</taxon>
        <taxon>Fungi</taxon>
        <taxon>Dikarya</taxon>
        <taxon>Basidiomycota</taxon>
        <taxon>Agaricomycotina</taxon>
        <taxon>Agaricomycetes</taxon>
        <taxon>Polyporales</taxon>
        <taxon>Cerrenaceae</taxon>
        <taxon>Cerrena</taxon>
    </lineage>
</organism>